<dbReference type="PANTHER" id="PTHR32332:SF20">
    <property type="entry name" value="2-NITROPROPANE DIOXYGENASE-LIKE PROTEIN"/>
    <property type="match status" value="1"/>
</dbReference>
<dbReference type="PANTHER" id="PTHR32332">
    <property type="entry name" value="2-NITROPROPANE DIOXYGENASE"/>
    <property type="match status" value="1"/>
</dbReference>
<gene>
    <name evidence="6" type="primary">fabK_3</name>
    <name evidence="6" type="ORF">IWT5_01662</name>
</gene>
<keyword evidence="5" id="KW-0560">Oxidoreductase</keyword>
<dbReference type="SUPFAM" id="SSF51412">
    <property type="entry name" value="Inosine monophosphate dehydrogenase (IMPDH)"/>
    <property type="match status" value="1"/>
</dbReference>
<dbReference type="GO" id="GO:0018580">
    <property type="term" value="F:nitronate monooxygenase activity"/>
    <property type="evidence" value="ECO:0007669"/>
    <property type="project" value="InterPro"/>
</dbReference>
<dbReference type="RefSeq" id="WP_098825311.1">
    <property type="nucleotide sequence ID" value="NZ_BCMJ01000006.1"/>
</dbReference>
<comment type="function">
    <text evidence="1">Nitronate monooxygenase that uses molecular oxygen to catalyze the oxidative denitrification of alkyl nitronates. Acts on propionate 3-nitronate (P3N), the presumed physiological substrate. Probably functions in the detoxification of P3N, a metabolic poison produced by plants and fungi as a defense mechanism.</text>
</comment>
<evidence type="ECO:0000256" key="5">
    <source>
        <dbReference type="ARBA" id="ARBA00023002"/>
    </source>
</evidence>
<dbReference type="Gene3D" id="3.20.20.70">
    <property type="entry name" value="Aldolase class I"/>
    <property type="match status" value="1"/>
</dbReference>
<dbReference type="InterPro" id="IPR004136">
    <property type="entry name" value="NMO"/>
</dbReference>
<keyword evidence="4" id="KW-0288">FMN</keyword>
<protein>
    <recommendedName>
        <fullName evidence="2">Probable nitronate monooxygenase</fullName>
    </recommendedName>
</protein>
<dbReference type="Proteomes" id="UP000223370">
    <property type="component" value="Unassembled WGS sequence"/>
</dbReference>
<keyword evidence="3" id="KW-0285">Flavoprotein</keyword>
<keyword evidence="7" id="KW-1185">Reference proteome</keyword>
<dbReference type="Pfam" id="PF03060">
    <property type="entry name" value="NMO"/>
    <property type="match status" value="2"/>
</dbReference>
<name>A0A1Z5J3B3_9LACO</name>
<comment type="caution">
    <text evidence="6">The sequence shown here is derived from an EMBL/GenBank/DDBJ whole genome shotgun (WGS) entry which is preliminary data.</text>
</comment>
<dbReference type="OrthoDB" id="9778912at2"/>
<dbReference type="CDD" id="cd04730">
    <property type="entry name" value="NPD_like"/>
    <property type="match status" value="1"/>
</dbReference>
<reference evidence="6 7" key="1">
    <citation type="submission" date="2015-11" db="EMBL/GenBank/DDBJ databases">
        <title>Draft genome sequences of new species of the genus Lactobacillus isolated from orchardgrass silage.</title>
        <authorList>
            <person name="Tohno M."/>
            <person name="Tanizawa Y."/>
            <person name="Arita M."/>
        </authorList>
    </citation>
    <scope>NUCLEOTIDE SEQUENCE [LARGE SCALE GENOMIC DNA]</scope>
    <source>
        <strain evidence="6 7">IWT5</strain>
    </source>
</reference>
<evidence type="ECO:0000313" key="7">
    <source>
        <dbReference type="Proteomes" id="UP000223370"/>
    </source>
</evidence>
<evidence type="ECO:0000256" key="2">
    <source>
        <dbReference type="ARBA" id="ARBA00013457"/>
    </source>
</evidence>
<evidence type="ECO:0000313" key="6">
    <source>
        <dbReference type="EMBL" id="GAX08507.1"/>
    </source>
</evidence>
<dbReference type="InterPro" id="IPR013785">
    <property type="entry name" value="Aldolase_TIM"/>
</dbReference>
<dbReference type="EMBL" id="BCMJ01000006">
    <property type="protein sequence ID" value="GAX08507.1"/>
    <property type="molecule type" value="Genomic_DNA"/>
</dbReference>
<dbReference type="AlphaFoldDB" id="A0A1Z5J3B3"/>
<accession>A0A1Z5J3B3</accession>
<evidence type="ECO:0000256" key="3">
    <source>
        <dbReference type="ARBA" id="ARBA00022630"/>
    </source>
</evidence>
<evidence type="ECO:0000256" key="4">
    <source>
        <dbReference type="ARBA" id="ARBA00022643"/>
    </source>
</evidence>
<evidence type="ECO:0000256" key="1">
    <source>
        <dbReference type="ARBA" id="ARBA00003535"/>
    </source>
</evidence>
<organism evidence="6 7">
    <name type="scientific">Secundilactobacillus silagincola</name>
    <dbReference type="NCBI Taxonomy" id="1714681"/>
    <lineage>
        <taxon>Bacteria</taxon>
        <taxon>Bacillati</taxon>
        <taxon>Bacillota</taxon>
        <taxon>Bacilli</taxon>
        <taxon>Lactobacillales</taxon>
        <taxon>Lactobacillaceae</taxon>
        <taxon>Secundilactobacillus</taxon>
    </lineage>
</organism>
<proteinExistence type="predicted"/>
<sequence length="305" mass="31372">MQLTNLLHIQYPIIQGAMARISKPDLVAAVSNAGGLGVLTTADSTAQSLQEDLKTIRAATDKPFGVNLMLQQPNIKDLLPVLLADPVPVVFTSAGNPAPFFEDLLKVQTTVIPVIPNVEIAKKMADLGAAAVVAEGLESGGHIGTETTMSLVPQVAAAVDIPVIAAGGIATKAGVKAAFALGAAGVQVGTAFLVAEETPVAYSYKHLVIQASDNGTVVTGTGANRVRSLKTPLTDKLLATTDPTIFQQLSSGSLQRAIVGDVEHGSFMAGQIAGAVTKIRPAKKIVTELAKGVPTIADDIIGDLF</sequence>